<evidence type="ECO:0000256" key="8">
    <source>
        <dbReference type="SAM" id="Phobius"/>
    </source>
</evidence>
<dbReference type="SUPFAM" id="SSF160240">
    <property type="entry name" value="Cation efflux protein cytoplasmic domain-like"/>
    <property type="match status" value="1"/>
</dbReference>
<dbReference type="PANTHER" id="PTHR11562:SF17">
    <property type="entry name" value="RE54080P-RELATED"/>
    <property type="match status" value="1"/>
</dbReference>
<feature type="transmembrane region" description="Helical" evidence="8">
    <location>
        <begin position="74"/>
        <end position="95"/>
    </location>
</feature>
<feature type="domain" description="Cation efflux protein transmembrane" evidence="9">
    <location>
        <begin position="12"/>
        <end position="196"/>
    </location>
</feature>
<evidence type="ECO:0000256" key="2">
    <source>
        <dbReference type="ARBA" id="ARBA00008873"/>
    </source>
</evidence>
<gene>
    <name evidence="11" type="ORF">A45J_1564</name>
</gene>
<keyword evidence="4 8" id="KW-0812">Transmembrane</keyword>
<keyword evidence="5 8" id="KW-1133">Transmembrane helix</keyword>
<comment type="similarity">
    <text evidence="2">Belongs to the cation diffusion facilitator (CDF) transporter (TC 2.A.4) family. SLC30A subfamily.</text>
</comment>
<comment type="caution">
    <text evidence="11">The sequence shown here is derived from an EMBL/GenBank/DDBJ whole genome shotgun (WGS) entry which is preliminary data.</text>
</comment>
<dbReference type="Pfam" id="PF01545">
    <property type="entry name" value="Cation_efflux"/>
    <property type="match status" value="1"/>
</dbReference>
<evidence type="ECO:0000313" key="11">
    <source>
        <dbReference type="EMBL" id="GER93808.1"/>
    </source>
</evidence>
<name>A0A5J4KW58_9ZZZZ</name>
<evidence type="ECO:0000256" key="6">
    <source>
        <dbReference type="ARBA" id="ARBA00023065"/>
    </source>
</evidence>
<evidence type="ECO:0000256" key="4">
    <source>
        <dbReference type="ARBA" id="ARBA00022692"/>
    </source>
</evidence>
<evidence type="ECO:0000256" key="1">
    <source>
        <dbReference type="ARBA" id="ARBA00004141"/>
    </source>
</evidence>
<dbReference type="PANTHER" id="PTHR11562">
    <property type="entry name" value="CATION EFFLUX PROTEIN/ ZINC TRANSPORTER"/>
    <property type="match status" value="1"/>
</dbReference>
<dbReference type="GO" id="GO:0005385">
    <property type="term" value="F:zinc ion transmembrane transporter activity"/>
    <property type="evidence" value="ECO:0007669"/>
    <property type="project" value="TreeGrafter"/>
</dbReference>
<dbReference type="InterPro" id="IPR036837">
    <property type="entry name" value="Cation_efflux_CTD_sf"/>
</dbReference>
<proteinExistence type="inferred from homology"/>
<comment type="subcellular location">
    <subcellularLocation>
        <location evidence="1">Membrane</location>
        <topology evidence="1">Multi-pass membrane protein</topology>
    </subcellularLocation>
</comment>
<dbReference type="Pfam" id="PF16916">
    <property type="entry name" value="ZT_dimer"/>
    <property type="match status" value="1"/>
</dbReference>
<evidence type="ECO:0000259" key="9">
    <source>
        <dbReference type="Pfam" id="PF01545"/>
    </source>
</evidence>
<dbReference type="AlphaFoldDB" id="A0A5J4KW58"/>
<evidence type="ECO:0000256" key="5">
    <source>
        <dbReference type="ARBA" id="ARBA00022989"/>
    </source>
</evidence>
<feature type="transmembrane region" description="Helical" evidence="8">
    <location>
        <begin position="142"/>
        <end position="163"/>
    </location>
</feature>
<dbReference type="EMBL" id="BLAB01000001">
    <property type="protein sequence ID" value="GER93808.1"/>
    <property type="molecule type" value="Genomic_DNA"/>
</dbReference>
<feature type="transmembrane region" description="Helical" evidence="8">
    <location>
        <begin position="111"/>
        <end position="130"/>
    </location>
</feature>
<keyword evidence="7 8" id="KW-0472">Membrane</keyword>
<dbReference type="InterPro" id="IPR027470">
    <property type="entry name" value="Cation_efflux_CTD"/>
</dbReference>
<keyword evidence="6" id="KW-0406">Ion transport</keyword>
<dbReference type="InterPro" id="IPR002524">
    <property type="entry name" value="Cation_efflux"/>
</dbReference>
<reference evidence="11" key="1">
    <citation type="submission" date="2019-10" db="EMBL/GenBank/DDBJ databases">
        <title>Metagenomic sequencing of thiosulfate-disproportionating enrichment culture.</title>
        <authorList>
            <person name="Umezawa K."/>
            <person name="Kojima H."/>
            <person name="Fukui M."/>
        </authorList>
    </citation>
    <scope>NUCLEOTIDE SEQUENCE</scope>
    <source>
        <strain evidence="11">45J</strain>
    </source>
</reference>
<dbReference type="GO" id="GO:0005886">
    <property type="term" value="C:plasma membrane"/>
    <property type="evidence" value="ECO:0007669"/>
    <property type="project" value="TreeGrafter"/>
</dbReference>
<sequence>MKQVSIKKLSWALAVTLIIFSGEVIGGILSNSLALLSDAGHVLTDAFALGLSLIASMVMRKVPDYRATYGYQRIGILAALINGVSLVVIAMFIFVEGYKRFKSPPEINSDVMLAIATAGLIGNLVMAWILGHKHDDLNIKSAWLHVIGDTISSAGVIGAGLIIKFTGWLIVDPIVSGFVGVIIIIGGVRVIKESLWIFLELSPIGFHVKDISEKLSQVKGVIDIHDVHIWSIGHGIPAFSAHIQIHDQKISEADCIRKEIEHRLSHLGILHSVIQMECAECDKNGLYCTPKTIDAADHKHQH</sequence>
<organism evidence="11">
    <name type="scientific">hot springs metagenome</name>
    <dbReference type="NCBI Taxonomy" id="433727"/>
    <lineage>
        <taxon>unclassified sequences</taxon>
        <taxon>metagenomes</taxon>
        <taxon>ecological metagenomes</taxon>
    </lineage>
</organism>
<feature type="transmembrane region" description="Helical" evidence="8">
    <location>
        <begin position="42"/>
        <end position="62"/>
    </location>
</feature>
<evidence type="ECO:0000256" key="3">
    <source>
        <dbReference type="ARBA" id="ARBA00022448"/>
    </source>
</evidence>
<dbReference type="InterPro" id="IPR050681">
    <property type="entry name" value="CDF/SLC30A"/>
</dbReference>
<dbReference type="InterPro" id="IPR058533">
    <property type="entry name" value="Cation_efflux_TM"/>
</dbReference>
<evidence type="ECO:0000259" key="10">
    <source>
        <dbReference type="Pfam" id="PF16916"/>
    </source>
</evidence>
<dbReference type="InterPro" id="IPR027469">
    <property type="entry name" value="Cation_efflux_TMD_sf"/>
</dbReference>
<protein>
    <submittedName>
        <fullName evidence="11">Cation transporter</fullName>
    </submittedName>
</protein>
<accession>A0A5J4KW58</accession>
<dbReference type="Gene3D" id="1.20.1510.10">
    <property type="entry name" value="Cation efflux protein transmembrane domain"/>
    <property type="match status" value="1"/>
</dbReference>
<feature type="domain" description="Cation efflux protein cytoplasmic" evidence="10">
    <location>
        <begin position="207"/>
        <end position="277"/>
    </location>
</feature>
<evidence type="ECO:0000256" key="7">
    <source>
        <dbReference type="ARBA" id="ARBA00023136"/>
    </source>
</evidence>
<dbReference type="SUPFAM" id="SSF161111">
    <property type="entry name" value="Cation efflux protein transmembrane domain-like"/>
    <property type="match status" value="1"/>
</dbReference>
<dbReference type="NCBIfam" id="TIGR01297">
    <property type="entry name" value="CDF"/>
    <property type="match status" value="1"/>
</dbReference>
<keyword evidence="3" id="KW-0813">Transport</keyword>
<dbReference type="Gene3D" id="3.30.70.1350">
    <property type="entry name" value="Cation efflux protein, cytoplasmic domain"/>
    <property type="match status" value="1"/>
</dbReference>
<feature type="transmembrane region" description="Helical" evidence="8">
    <location>
        <begin position="169"/>
        <end position="191"/>
    </location>
</feature>